<keyword evidence="4" id="KW-1185">Reference proteome</keyword>
<protein>
    <recommendedName>
        <fullName evidence="2">Protein glutaminase domain-containing protein</fullName>
    </recommendedName>
</protein>
<evidence type="ECO:0000259" key="2">
    <source>
        <dbReference type="Pfam" id="PF18626"/>
    </source>
</evidence>
<keyword evidence="1" id="KW-0732">Signal</keyword>
<feature type="signal peptide" evidence="1">
    <location>
        <begin position="1"/>
        <end position="21"/>
    </location>
</feature>
<dbReference type="InterPro" id="IPR041325">
    <property type="entry name" value="Gln_deamidase_2"/>
</dbReference>
<accession>A0A6N4X2J3</accession>
<proteinExistence type="predicted"/>
<evidence type="ECO:0000313" key="3">
    <source>
        <dbReference type="EMBL" id="CAA7194070.1"/>
    </source>
</evidence>
<dbReference type="AlphaFoldDB" id="A0A6N4X2J3"/>
<gene>
    <name evidence="3" type="ORF">CHRY9293_00450</name>
</gene>
<evidence type="ECO:0000256" key="1">
    <source>
        <dbReference type="SAM" id="SignalP"/>
    </source>
</evidence>
<dbReference type="PROSITE" id="PS51257">
    <property type="entry name" value="PROKAR_LIPOPROTEIN"/>
    <property type="match status" value="1"/>
</dbReference>
<name>A0A6N4X2J3_9FLAO</name>
<feature type="domain" description="Protein glutaminase" evidence="2">
    <location>
        <begin position="68"/>
        <end position="147"/>
    </location>
</feature>
<dbReference type="RefSeq" id="WP_162031404.1">
    <property type="nucleotide sequence ID" value="NZ_CACVBR010000002.1"/>
</dbReference>
<organism evidence="3 4">
    <name type="scientific">Chryseobacterium potabilaquae</name>
    <dbReference type="NCBI Taxonomy" id="2675057"/>
    <lineage>
        <taxon>Bacteria</taxon>
        <taxon>Pseudomonadati</taxon>
        <taxon>Bacteroidota</taxon>
        <taxon>Flavobacteriia</taxon>
        <taxon>Flavobacteriales</taxon>
        <taxon>Weeksellaceae</taxon>
        <taxon>Chryseobacterium group</taxon>
        <taxon>Chryseobacterium</taxon>
    </lineage>
</organism>
<dbReference type="Proteomes" id="UP000445144">
    <property type="component" value="Unassembled WGS sequence"/>
</dbReference>
<dbReference type="Gene3D" id="3.10.620.30">
    <property type="match status" value="1"/>
</dbReference>
<dbReference type="Pfam" id="PF18626">
    <property type="entry name" value="Gln_deamidase_2"/>
    <property type="match status" value="1"/>
</dbReference>
<evidence type="ECO:0000313" key="4">
    <source>
        <dbReference type="Proteomes" id="UP000445144"/>
    </source>
</evidence>
<feature type="chain" id="PRO_5027076071" description="Protein glutaminase domain-containing protein" evidence="1">
    <location>
        <begin position="22"/>
        <end position="219"/>
    </location>
</feature>
<sequence length="219" mass="24515">MKKTVFLAIMGLLMTTFTSCNQDRDDAISASSNVNTTISSNLTSRSAYSAYHPSNNHVAWDNYRTVTSSNIPFGYTAEGCFARAHKMKQLLEKKGVRNMAKVWVYKERGGRQLKNGWSYHVALKIDNYVLDPSLYEKPITQEEWVQACKAYNNQVVVMETTDASRYAPSGDIHKIGRTGQYTTDNNYTATDCVINTIVNSVRNGIPVNVTHCMGGFTAR</sequence>
<reference evidence="3 4" key="1">
    <citation type="submission" date="2020-01" db="EMBL/GenBank/DDBJ databases">
        <authorList>
            <person name="Rodrigo-Torres L."/>
            <person name="Arahal R. D."/>
            <person name="Lucena T."/>
        </authorList>
    </citation>
    <scope>NUCLEOTIDE SEQUENCE [LARGE SCALE GENOMIC DNA]</scope>
    <source>
        <strain evidence="3 4">CECT 9293</strain>
    </source>
</reference>
<dbReference type="EMBL" id="CACVBR010000002">
    <property type="protein sequence ID" value="CAA7194070.1"/>
    <property type="molecule type" value="Genomic_DNA"/>
</dbReference>